<organism evidence="3 4">
    <name type="scientific">Nocardia goodfellowii</name>
    <dbReference type="NCBI Taxonomy" id="882446"/>
    <lineage>
        <taxon>Bacteria</taxon>
        <taxon>Bacillati</taxon>
        <taxon>Actinomycetota</taxon>
        <taxon>Actinomycetes</taxon>
        <taxon>Mycobacteriales</taxon>
        <taxon>Nocardiaceae</taxon>
        <taxon>Nocardia</taxon>
    </lineage>
</organism>
<protein>
    <recommendedName>
        <fullName evidence="5">DUF4397 domain-containing protein</fullName>
    </recommendedName>
</protein>
<dbReference type="RefSeq" id="WP_281070356.1">
    <property type="nucleotide sequence ID" value="NZ_JAGGMR010000001.1"/>
</dbReference>
<evidence type="ECO:0000313" key="3">
    <source>
        <dbReference type="EMBL" id="MBP2188046.1"/>
    </source>
</evidence>
<reference evidence="3 4" key="1">
    <citation type="submission" date="2021-03" db="EMBL/GenBank/DDBJ databases">
        <title>Sequencing the genomes of 1000 actinobacteria strains.</title>
        <authorList>
            <person name="Klenk H.-P."/>
        </authorList>
    </citation>
    <scope>NUCLEOTIDE SEQUENCE [LARGE SCALE GENOMIC DNA]</scope>
    <source>
        <strain evidence="3 4">DSM 45516</strain>
    </source>
</reference>
<sequence length="161" mass="17632">MQQGYGQQPNPYGQPQYGQAAPQYGQPAATPAPPGITVQADYEWFAFMLGLLTKPKIFINGQQVPTTRWGENHIPVGPGQYHLRVSTPWLLDMGPADQQVALGEGQGVRYYYKPPAMFWLPGAIGEFPQKTPGVVIIYVLYGLMALPCVLSLLLFVIGLAV</sequence>
<evidence type="ECO:0000256" key="1">
    <source>
        <dbReference type="SAM" id="MobiDB-lite"/>
    </source>
</evidence>
<dbReference type="Proteomes" id="UP001519325">
    <property type="component" value="Unassembled WGS sequence"/>
</dbReference>
<dbReference type="EMBL" id="JAGGMR010000001">
    <property type="protein sequence ID" value="MBP2188046.1"/>
    <property type="molecule type" value="Genomic_DNA"/>
</dbReference>
<accession>A0ABS4Q8N0</accession>
<feature type="compositionally biased region" description="Low complexity" evidence="1">
    <location>
        <begin position="1"/>
        <end position="29"/>
    </location>
</feature>
<keyword evidence="4" id="KW-1185">Reference proteome</keyword>
<comment type="caution">
    <text evidence="3">The sequence shown here is derived from an EMBL/GenBank/DDBJ whole genome shotgun (WGS) entry which is preliminary data.</text>
</comment>
<evidence type="ECO:0000256" key="2">
    <source>
        <dbReference type="SAM" id="Phobius"/>
    </source>
</evidence>
<keyword evidence="2" id="KW-0812">Transmembrane</keyword>
<keyword evidence="2" id="KW-1133">Transmembrane helix</keyword>
<evidence type="ECO:0000313" key="4">
    <source>
        <dbReference type="Proteomes" id="UP001519325"/>
    </source>
</evidence>
<name>A0ABS4Q8N0_9NOCA</name>
<proteinExistence type="predicted"/>
<feature type="transmembrane region" description="Helical" evidence="2">
    <location>
        <begin position="135"/>
        <end position="160"/>
    </location>
</feature>
<gene>
    <name evidence="3" type="ORF">BJ987_000947</name>
</gene>
<keyword evidence="2" id="KW-0472">Membrane</keyword>
<feature type="region of interest" description="Disordered" evidence="1">
    <location>
        <begin position="1"/>
        <end position="32"/>
    </location>
</feature>
<evidence type="ECO:0008006" key="5">
    <source>
        <dbReference type="Google" id="ProtNLM"/>
    </source>
</evidence>